<evidence type="ECO:0000313" key="1">
    <source>
        <dbReference type="EMBL" id="ARR10754.1"/>
    </source>
</evidence>
<keyword evidence="1" id="KW-0614">Plasmid</keyword>
<reference evidence="1 2" key="1">
    <citation type="journal article" date="2016" name="Int. J. Syst. Evol. Microbiol.">
        <title>Paenibacillus damxungensis sp. nov., isolated from raw yak (Bos grunniens) milk.</title>
        <authorList>
            <person name="Wu Z."/>
            <person name="Gao C."/>
            <person name="Han J."/>
            <person name="Liu Z."/>
        </authorList>
    </citation>
    <scope>NUCLEOTIDE SEQUENCE [LARGE SCALE GENOMIC DNA]</scope>
    <source>
        <strain evidence="1 2">BD3526</strain>
        <plasmid evidence="1 2">unnamed1</plasmid>
    </source>
</reference>
<organism evidence="1 2">
    <name type="scientific">Paenibacillus bovis</name>
    <dbReference type="NCBI Taxonomy" id="1616788"/>
    <lineage>
        <taxon>Bacteria</taxon>
        <taxon>Bacillati</taxon>
        <taxon>Bacillota</taxon>
        <taxon>Bacilli</taxon>
        <taxon>Bacillales</taxon>
        <taxon>Paenibacillaceae</taxon>
        <taxon>Paenibacillus</taxon>
    </lineage>
</organism>
<dbReference type="EMBL" id="CP021170">
    <property type="protein sequence ID" value="ARR10754.1"/>
    <property type="molecule type" value="Genomic_DNA"/>
</dbReference>
<proteinExistence type="predicted"/>
<evidence type="ECO:0000313" key="2">
    <source>
        <dbReference type="Proteomes" id="UP000078148"/>
    </source>
</evidence>
<gene>
    <name evidence="1" type="ORF">AR543_p0146</name>
</gene>
<protein>
    <submittedName>
        <fullName evidence="1">Uncharacterized protein</fullName>
    </submittedName>
</protein>
<geneLocation type="plasmid" evidence="1 2">
    <name>unnamed1</name>
</geneLocation>
<sequence>MEKRAVDQRYNCSNEEWVYRGLTWVNYMWMHHVEWLTDEESEAYEEDEFKELLGRSTRITISEE</sequence>
<accession>A0A1X9T4D8</accession>
<dbReference type="KEGG" id="pbv:AR543_p0146"/>
<name>A0A1X9T4D8_9BACL</name>
<dbReference type="AlphaFoldDB" id="A0A1X9T4D8"/>
<dbReference type="Proteomes" id="UP000078148">
    <property type="component" value="Plasmid unnamed1"/>
</dbReference>
<keyword evidence="2" id="KW-1185">Reference proteome</keyword>